<organism evidence="6 7">
    <name type="scientific">Ophiostoma piceae (strain UAMH 11346)</name>
    <name type="common">Sap stain fungus</name>
    <dbReference type="NCBI Taxonomy" id="1262450"/>
    <lineage>
        <taxon>Eukaryota</taxon>
        <taxon>Fungi</taxon>
        <taxon>Dikarya</taxon>
        <taxon>Ascomycota</taxon>
        <taxon>Pezizomycotina</taxon>
        <taxon>Sordariomycetes</taxon>
        <taxon>Sordariomycetidae</taxon>
        <taxon>Ophiostomatales</taxon>
        <taxon>Ophiostomataceae</taxon>
        <taxon>Ophiostoma</taxon>
    </lineage>
</organism>
<evidence type="ECO:0000256" key="3">
    <source>
        <dbReference type="ARBA" id="ARBA00022807"/>
    </source>
</evidence>
<dbReference type="InterPro" id="IPR050452">
    <property type="entry name" value="Metacaspase"/>
</dbReference>
<keyword evidence="4" id="KW-0865">Zymogen</keyword>
<evidence type="ECO:0000256" key="4">
    <source>
        <dbReference type="ARBA" id="ARBA00023145"/>
    </source>
</evidence>
<dbReference type="GO" id="GO:0006508">
    <property type="term" value="P:proteolysis"/>
    <property type="evidence" value="ECO:0007669"/>
    <property type="project" value="InterPro"/>
</dbReference>
<dbReference type="eggNOG" id="KOG1546">
    <property type="taxonomic scope" value="Eukaryota"/>
</dbReference>
<proteinExistence type="inferred from homology"/>
<evidence type="ECO:0000256" key="2">
    <source>
        <dbReference type="ARBA" id="ARBA00022703"/>
    </source>
</evidence>
<dbReference type="AlphaFoldDB" id="S3CUN4"/>
<name>S3CUN4_OPHP1</name>
<comment type="similarity">
    <text evidence="1">Belongs to the peptidase C14B family.</text>
</comment>
<dbReference type="OrthoDB" id="3223806at2759"/>
<dbReference type="InterPro" id="IPR011600">
    <property type="entry name" value="Pept_C14_caspase"/>
</dbReference>
<dbReference type="GO" id="GO:0004197">
    <property type="term" value="F:cysteine-type endopeptidase activity"/>
    <property type="evidence" value="ECO:0007669"/>
    <property type="project" value="InterPro"/>
</dbReference>
<reference evidence="6 7" key="1">
    <citation type="journal article" date="2013" name="BMC Genomics">
        <title>The genome and transcriptome of the pine saprophyte Ophiostoma piceae, and a comparison with the bark beetle-associated pine pathogen Grosmannia clavigera.</title>
        <authorList>
            <person name="Haridas S."/>
            <person name="Wang Y."/>
            <person name="Lim L."/>
            <person name="Massoumi Alamouti S."/>
            <person name="Jackman S."/>
            <person name="Docking R."/>
            <person name="Robertson G."/>
            <person name="Birol I."/>
            <person name="Bohlmann J."/>
            <person name="Breuil C."/>
        </authorList>
    </citation>
    <scope>NUCLEOTIDE SEQUENCE [LARGE SCALE GENOMIC DNA]</scope>
    <source>
        <strain evidence="6 7">UAMH 11346</strain>
    </source>
</reference>
<keyword evidence="3" id="KW-0788">Thiol protease</keyword>
<dbReference type="InterPro" id="IPR029030">
    <property type="entry name" value="Caspase-like_dom_sf"/>
</dbReference>
<dbReference type="Proteomes" id="UP000016923">
    <property type="component" value="Unassembled WGS sequence"/>
</dbReference>
<evidence type="ECO:0000313" key="7">
    <source>
        <dbReference type="Proteomes" id="UP000016923"/>
    </source>
</evidence>
<dbReference type="PANTHER" id="PTHR48104">
    <property type="entry name" value="METACASPASE-4"/>
    <property type="match status" value="1"/>
</dbReference>
<keyword evidence="3" id="KW-0378">Hydrolase</keyword>
<evidence type="ECO:0000259" key="5">
    <source>
        <dbReference type="Pfam" id="PF00656"/>
    </source>
</evidence>
<dbReference type="VEuPathDB" id="FungiDB:F503_05528"/>
<dbReference type="SUPFAM" id="SSF52129">
    <property type="entry name" value="Caspase-like"/>
    <property type="match status" value="1"/>
</dbReference>
<feature type="domain" description="Peptidase C14 caspase" evidence="5">
    <location>
        <begin position="3"/>
        <end position="336"/>
    </location>
</feature>
<gene>
    <name evidence="6" type="ORF">F503_05528</name>
</gene>
<accession>S3CUN4</accession>
<dbReference type="EMBL" id="KE148146">
    <property type="protein sequence ID" value="EPE10433.1"/>
    <property type="molecule type" value="Genomic_DNA"/>
</dbReference>
<protein>
    <submittedName>
        <fullName evidence="6">Metacaspase-1</fullName>
    </submittedName>
</protein>
<dbReference type="PANTHER" id="PTHR48104:SF30">
    <property type="entry name" value="METACASPASE-1"/>
    <property type="match status" value="1"/>
</dbReference>
<evidence type="ECO:0000313" key="6">
    <source>
        <dbReference type="EMBL" id="EPE10433.1"/>
    </source>
</evidence>
<dbReference type="GO" id="GO:0005737">
    <property type="term" value="C:cytoplasm"/>
    <property type="evidence" value="ECO:0007669"/>
    <property type="project" value="TreeGrafter"/>
</dbReference>
<keyword evidence="2" id="KW-0053">Apoptosis</keyword>
<dbReference type="OMA" id="KMVTMFS"/>
<evidence type="ECO:0000256" key="1">
    <source>
        <dbReference type="ARBA" id="ARBA00009005"/>
    </source>
</evidence>
<keyword evidence="3" id="KW-0645">Protease</keyword>
<dbReference type="Gene3D" id="3.40.50.12660">
    <property type="match status" value="2"/>
</dbReference>
<keyword evidence="7" id="KW-1185">Reference proteome</keyword>
<dbReference type="GO" id="GO:0006915">
    <property type="term" value="P:apoptotic process"/>
    <property type="evidence" value="ECO:0007669"/>
    <property type="project" value="UniProtKB-KW"/>
</dbReference>
<dbReference type="HOGENOM" id="CLU_029389_3_0_1"/>
<dbReference type="Pfam" id="PF00656">
    <property type="entry name" value="Peptidase_C14"/>
    <property type="match status" value="1"/>
</dbReference>
<sequence>MSQKALIIGINYTGSKHELGGCINDAYNVRNFLVNERGFSDDGENIVMMTDEPNNEESWRYPTHENMMSAMQWLIKDSGPNDSLWLSYSGHGSQTADTNGDAPGGYDDTICPVDFETSGQIYSTALHDTLVMPLHNRARLTILFDCCHSGSACELPYVYRPDADGNIVSIATMAKNALLEGSRLIDSTKDFLDGEDGRGFSLSRETFQEAGTLFSGFSGLAKDFGNVAQAAWTGGEGEENEPNEDGLVKADHEWIDEHSAVVKDVWMFSGCADNQTSADTKIGGMATGAMSWAFITTMQQLGEPSYIDASCKLTKLDLVAMKTNKQNYSQIPQLSCGGEYDLDQKIVL</sequence>